<dbReference type="SMART" id="SM00034">
    <property type="entry name" value="CLECT"/>
    <property type="match status" value="1"/>
</dbReference>
<evidence type="ECO:0000256" key="3">
    <source>
        <dbReference type="SAM" id="Phobius"/>
    </source>
</evidence>
<gene>
    <name evidence="5" type="ORF">SKAU_G00002230</name>
</gene>
<dbReference type="InterPro" id="IPR016187">
    <property type="entry name" value="CTDL_fold"/>
</dbReference>
<dbReference type="CDD" id="cd03590">
    <property type="entry name" value="CLECT_DC-SIGN_like"/>
    <property type="match status" value="1"/>
</dbReference>
<feature type="transmembrane region" description="Helical" evidence="3">
    <location>
        <begin position="35"/>
        <end position="57"/>
    </location>
</feature>
<keyword evidence="3" id="KW-0472">Membrane</keyword>
<evidence type="ECO:0000259" key="4">
    <source>
        <dbReference type="PROSITE" id="PS50041"/>
    </source>
</evidence>
<sequence>MDSDGYDQFNGPEQQNNQSGQKIVLYRGRRLTLTYVLYGILLLLLLILLLITGLKFAQLRQEVADIKLLLVSLDSSLVEPLKKLSNAEAYITELLPTHHKHKAPEQGPCDEGWLFFQGSCYLLSSERANWHTARDKCVDQMADLLVINNADEQDFIADVIHSQSYWIGLVEFAEEGHWSWVDGTDFLTTPHFWHVGQPDEWNVPVNGEDCGQFQINMYDLPRWNDADCSLNHLFVCEQKGK</sequence>
<evidence type="ECO:0000313" key="6">
    <source>
        <dbReference type="Proteomes" id="UP001152622"/>
    </source>
</evidence>
<keyword evidence="6" id="KW-1185">Reference proteome</keyword>
<dbReference type="InterPro" id="IPR033989">
    <property type="entry name" value="CD209-like_CTLD"/>
</dbReference>
<feature type="domain" description="C-type lectin" evidence="4">
    <location>
        <begin position="116"/>
        <end position="237"/>
    </location>
</feature>
<dbReference type="GO" id="GO:0030246">
    <property type="term" value="F:carbohydrate binding"/>
    <property type="evidence" value="ECO:0007669"/>
    <property type="project" value="UniProtKB-KW"/>
</dbReference>
<keyword evidence="1" id="KW-0430">Lectin</keyword>
<dbReference type="EMBL" id="JAINUF010000001">
    <property type="protein sequence ID" value="KAJ8379445.1"/>
    <property type="molecule type" value="Genomic_DNA"/>
</dbReference>
<evidence type="ECO:0000256" key="1">
    <source>
        <dbReference type="ARBA" id="ARBA00022734"/>
    </source>
</evidence>
<dbReference type="Gene3D" id="3.10.100.10">
    <property type="entry name" value="Mannose-Binding Protein A, subunit A"/>
    <property type="match status" value="1"/>
</dbReference>
<evidence type="ECO:0000256" key="2">
    <source>
        <dbReference type="ARBA" id="ARBA00023157"/>
    </source>
</evidence>
<dbReference type="AlphaFoldDB" id="A0A9Q1G8F1"/>
<evidence type="ECO:0000313" key="5">
    <source>
        <dbReference type="EMBL" id="KAJ8379445.1"/>
    </source>
</evidence>
<keyword evidence="2" id="KW-1015">Disulfide bond</keyword>
<dbReference type="Proteomes" id="UP001152622">
    <property type="component" value="Chromosome 1"/>
</dbReference>
<dbReference type="SUPFAM" id="SSF56436">
    <property type="entry name" value="C-type lectin-like"/>
    <property type="match status" value="1"/>
</dbReference>
<dbReference type="PROSITE" id="PS00615">
    <property type="entry name" value="C_TYPE_LECTIN_1"/>
    <property type="match status" value="1"/>
</dbReference>
<dbReference type="OrthoDB" id="8935730at2759"/>
<protein>
    <recommendedName>
        <fullName evidence="4">C-type lectin domain-containing protein</fullName>
    </recommendedName>
</protein>
<dbReference type="InterPro" id="IPR018378">
    <property type="entry name" value="C-type_lectin_CS"/>
</dbReference>
<dbReference type="InterPro" id="IPR050111">
    <property type="entry name" value="C-type_lectin/snaclec_domain"/>
</dbReference>
<proteinExistence type="predicted"/>
<dbReference type="PROSITE" id="PS50041">
    <property type="entry name" value="C_TYPE_LECTIN_2"/>
    <property type="match status" value="1"/>
</dbReference>
<keyword evidence="3" id="KW-1133">Transmembrane helix</keyword>
<dbReference type="InterPro" id="IPR001304">
    <property type="entry name" value="C-type_lectin-like"/>
</dbReference>
<reference evidence="5" key="1">
    <citation type="journal article" date="2023" name="Science">
        <title>Genome structures resolve the early diversification of teleost fishes.</title>
        <authorList>
            <person name="Parey E."/>
            <person name="Louis A."/>
            <person name="Montfort J."/>
            <person name="Bouchez O."/>
            <person name="Roques C."/>
            <person name="Iampietro C."/>
            <person name="Lluch J."/>
            <person name="Castinel A."/>
            <person name="Donnadieu C."/>
            <person name="Desvignes T."/>
            <person name="Floi Bucao C."/>
            <person name="Jouanno E."/>
            <person name="Wen M."/>
            <person name="Mejri S."/>
            <person name="Dirks R."/>
            <person name="Jansen H."/>
            <person name="Henkel C."/>
            <person name="Chen W.J."/>
            <person name="Zahm M."/>
            <person name="Cabau C."/>
            <person name="Klopp C."/>
            <person name="Thompson A.W."/>
            <person name="Robinson-Rechavi M."/>
            <person name="Braasch I."/>
            <person name="Lecointre G."/>
            <person name="Bobe J."/>
            <person name="Postlethwait J.H."/>
            <person name="Berthelot C."/>
            <person name="Roest Crollius H."/>
            <person name="Guiguen Y."/>
        </authorList>
    </citation>
    <scope>NUCLEOTIDE SEQUENCE</scope>
    <source>
        <strain evidence="5">WJC10195</strain>
    </source>
</reference>
<name>A0A9Q1G8F1_SYNKA</name>
<dbReference type="InterPro" id="IPR016186">
    <property type="entry name" value="C-type_lectin-like/link_sf"/>
</dbReference>
<comment type="caution">
    <text evidence="5">The sequence shown here is derived from an EMBL/GenBank/DDBJ whole genome shotgun (WGS) entry which is preliminary data.</text>
</comment>
<dbReference type="PANTHER" id="PTHR22803">
    <property type="entry name" value="MANNOSE, PHOSPHOLIPASE, LECTIN RECEPTOR RELATED"/>
    <property type="match status" value="1"/>
</dbReference>
<dbReference type="Pfam" id="PF00059">
    <property type="entry name" value="Lectin_C"/>
    <property type="match status" value="1"/>
</dbReference>
<accession>A0A9Q1G8F1</accession>
<organism evidence="5 6">
    <name type="scientific">Synaphobranchus kaupii</name>
    <name type="common">Kaup's arrowtooth eel</name>
    <dbReference type="NCBI Taxonomy" id="118154"/>
    <lineage>
        <taxon>Eukaryota</taxon>
        <taxon>Metazoa</taxon>
        <taxon>Chordata</taxon>
        <taxon>Craniata</taxon>
        <taxon>Vertebrata</taxon>
        <taxon>Euteleostomi</taxon>
        <taxon>Actinopterygii</taxon>
        <taxon>Neopterygii</taxon>
        <taxon>Teleostei</taxon>
        <taxon>Anguilliformes</taxon>
        <taxon>Synaphobranchidae</taxon>
        <taxon>Synaphobranchus</taxon>
    </lineage>
</organism>
<keyword evidence="3" id="KW-0812">Transmembrane</keyword>